<keyword evidence="4" id="KW-1185">Reference proteome</keyword>
<dbReference type="PANTHER" id="PTHR43540:SF15">
    <property type="entry name" value="BLR5631 PROTEIN"/>
    <property type="match status" value="1"/>
</dbReference>
<keyword evidence="1" id="KW-0378">Hydrolase</keyword>
<dbReference type="Proteomes" id="UP001235547">
    <property type="component" value="Chromosome 1"/>
</dbReference>
<dbReference type="EMBL" id="CP120371">
    <property type="protein sequence ID" value="WEX82891.1"/>
    <property type="molecule type" value="Genomic_DNA"/>
</dbReference>
<dbReference type="RefSeq" id="WP_280733648.1">
    <property type="nucleotide sequence ID" value="NZ_CP120368.1"/>
</dbReference>
<evidence type="ECO:0000256" key="1">
    <source>
        <dbReference type="ARBA" id="ARBA00022801"/>
    </source>
</evidence>
<feature type="domain" description="Isochorismatase-like" evidence="2">
    <location>
        <begin position="35"/>
        <end position="208"/>
    </location>
</feature>
<evidence type="ECO:0000259" key="2">
    <source>
        <dbReference type="Pfam" id="PF00857"/>
    </source>
</evidence>
<gene>
    <name evidence="3" type="ORF">PYH38_005236</name>
</gene>
<dbReference type="SUPFAM" id="SSF52499">
    <property type="entry name" value="Isochorismatase-like hydrolases"/>
    <property type="match status" value="1"/>
</dbReference>
<dbReference type="Pfam" id="PF00857">
    <property type="entry name" value="Isochorismatase"/>
    <property type="match status" value="1"/>
</dbReference>
<sequence>MTTTTLSATTAATYPATLFSLAGREPVPPALSEATLILIDYQNEYLAGPLALVGAEAAVERARALLAAARRAGTRIVHVAHKGAPGSFFDRAAERGAFIDTLAPLPTEAIVEKPRPNAFSGTALADLVGPPGAKIAGAKIIIAGFMTHNCVSSTARAALDLGYEITIAGDACATRDLPFATGIVSARDLHVAELAALADRHACVTDVAALIEPRR</sequence>
<accession>A0ABY8CW76</accession>
<reference evidence="3 4" key="1">
    <citation type="submission" date="2023-03" db="EMBL/GenBank/DDBJ databases">
        <authorList>
            <person name="Kaur S."/>
            <person name="Espinosa-Saiz D."/>
            <person name="Velazquez E."/>
            <person name="Menendez E."/>
            <person name="diCenzo G.C."/>
        </authorList>
    </citation>
    <scope>NUCLEOTIDE SEQUENCE [LARGE SCALE GENOMIC DNA]</scope>
    <source>
        <strain evidence="3 4">LMG 27395</strain>
    </source>
</reference>
<dbReference type="InterPro" id="IPR000868">
    <property type="entry name" value="Isochorismatase-like_dom"/>
</dbReference>
<dbReference type="InterPro" id="IPR050272">
    <property type="entry name" value="Isochorismatase-like_hydrls"/>
</dbReference>
<organism evidence="3 4">
    <name type="scientific">Sinorhizobium numidicum</name>
    <dbReference type="NCBI Taxonomy" id="680248"/>
    <lineage>
        <taxon>Bacteria</taxon>
        <taxon>Pseudomonadati</taxon>
        <taxon>Pseudomonadota</taxon>
        <taxon>Alphaproteobacteria</taxon>
        <taxon>Hyphomicrobiales</taxon>
        <taxon>Rhizobiaceae</taxon>
        <taxon>Sinorhizobium/Ensifer group</taxon>
        <taxon>Sinorhizobium</taxon>
    </lineage>
</organism>
<name>A0ABY8CW76_9HYPH</name>
<protein>
    <submittedName>
        <fullName evidence="3">Isochorismatase family protein</fullName>
    </submittedName>
</protein>
<dbReference type="InterPro" id="IPR036380">
    <property type="entry name" value="Isochorismatase-like_sf"/>
</dbReference>
<evidence type="ECO:0000313" key="3">
    <source>
        <dbReference type="EMBL" id="WEX82891.1"/>
    </source>
</evidence>
<proteinExistence type="predicted"/>
<evidence type="ECO:0000313" key="4">
    <source>
        <dbReference type="Proteomes" id="UP001235547"/>
    </source>
</evidence>
<dbReference type="PANTHER" id="PTHR43540">
    <property type="entry name" value="PEROXYUREIDOACRYLATE/UREIDOACRYLATE AMIDOHYDROLASE-RELATED"/>
    <property type="match status" value="1"/>
</dbReference>
<dbReference type="Gene3D" id="3.40.50.850">
    <property type="entry name" value="Isochorismatase-like"/>
    <property type="match status" value="1"/>
</dbReference>